<dbReference type="AlphaFoldDB" id="A0A093J0X2"/>
<keyword evidence="28" id="KW-1185">Reference proteome</keyword>
<keyword evidence="20" id="KW-0479">Metal-binding</keyword>
<keyword evidence="10 24" id="KW-1133">Transmembrane helix</keyword>
<evidence type="ECO:0000256" key="21">
    <source>
        <dbReference type="PIRSR" id="PIRSR000615-4"/>
    </source>
</evidence>
<organism evidence="27 28">
    <name type="scientific">Dryobates pubescens</name>
    <name type="common">Downy woodpecker</name>
    <name type="synonym">Picoides pubescens</name>
    <dbReference type="NCBI Taxonomy" id="118200"/>
    <lineage>
        <taxon>Eukaryota</taxon>
        <taxon>Metazoa</taxon>
        <taxon>Chordata</taxon>
        <taxon>Craniata</taxon>
        <taxon>Vertebrata</taxon>
        <taxon>Euteleostomi</taxon>
        <taxon>Archelosauria</taxon>
        <taxon>Archosauria</taxon>
        <taxon>Dinosauria</taxon>
        <taxon>Saurischia</taxon>
        <taxon>Theropoda</taxon>
        <taxon>Coelurosauria</taxon>
        <taxon>Aves</taxon>
        <taxon>Neognathae</taxon>
        <taxon>Neoaves</taxon>
        <taxon>Telluraves</taxon>
        <taxon>Coraciimorphae</taxon>
        <taxon>Piciformes</taxon>
        <taxon>Picidae</taxon>
        <taxon>Dryobates</taxon>
    </lineage>
</organism>
<feature type="domain" description="Protein kinase" evidence="26">
    <location>
        <begin position="614"/>
        <end position="951"/>
    </location>
</feature>
<evidence type="ECO:0000256" key="6">
    <source>
        <dbReference type="ARBA" id="ARBA00022729"/>
    </source>
</evidence>
<feature type="non-terminal residue" evidence="27">
    <location>
        <position position="1"/>
    </location>
</feature>
<evidence type="ECO:0000256" key="10">
    <source>
        <dbReference type="ARBA" id="ARBA00022989"/>
    </source>
</evidence>
<dbReference type="FunFam" id="2.60.40.10:FF:000661">
    <property type="entry name" value="receptor-type tyrosine-protein kinase FLT3"/>
    <property type="match status" value="1"/>
</dbReference>
<evidence type="ECO:0000256" key="18">
    <source>
        <dbReference type="PIRSR" id="PIRSR000615-1"/>
    </source>
</evidence>
<keyword evidence="8 27" id="KW-0418">Kinase</keyword>
<keyword evidence="16" id="KW-0393">Immunoglobulin domain</keyword>
<evidence type="ECO:0000256" key="2">
    <source>
        <dbReference type="ARBA" id="ARBA00011902"/>
    </source>
</evidence>
<proteinExistence type="predicted"/>
<gene>
    <name evidence="27" type="ORF">N307_02343</name>
</gene>
<dbReference type="GO" id="GO:0046872">
    <property type="term" value="F:metal ion binding"/>
    <property type="evidence" value="ECO:0007669"/>
    <property type="project" value="UniProtKB-KW"/>
</dbReference>
<dbReference type="InterPro" id="IPR001824">
    <property type="entry name" value="Tyr_kinase_rcpt_3_CS"/>
</dbReference>
<dbReference type="FunFam" id="1.10.510.10:FF:000426">
    <property type="entry name" value="Receptor-type tyrosine-protein kinase FLT3"/>
    <property type="match status" value="1"/>
</dbReference>
<feature type="binding site" evidence="20">
    <location>
        <position position="833"/>
    </location>
    <ligand>
        <name>Mg(2+)</name>
        <dbReference type="ChEBI" id="CHEBI:18420"/>
    </ligand>
</feature>
<feature type="non-terminal residue" evidence="27">
    <location>
        <position position="988"/>
    </location>
</feature>
<keyword evidence="5 24" id="KW-0812">Transmembrane</keyword>
<evidence type="ECO:0000256" key="23">
    <source>
        <dbReference type="SAM" id="MobiDB-lite"/>
    </source>
</evidence>
<evidence type="ECO:0000256" key="16">
    <source>
        <dbReference type="ARBA" id="ARBA00023319"/>
    </source>
</evidence>
<evidence type="ECO:0000256" key="14">
    <source>
        <dbReference type="ARBA" id="ARBA00023170"/>
    </source>
</evidence>
<dbReference type="PROSITE" id="PS00109">
    <property type="entry name" value="PROTEIN_KINASE_TYR"/>
    <property type="match status" value="1"/>
</dbReference>
<evidence type="ECO:0000256" key="5">
    <source>
        <dbReference type="ARBA" id="ARBA00022692"/>
    </source>
</evidence>
<dbReference type="InterPro" id="IPR050122">
    <property type="entry name" value="RTK"/>
</dbReference>
<evidence type="ECO:0000256" key="13">
    <source>
        <dbReference type="ARBA" id="ARBA00023157"/>
    </source>
</evidence>
<dbReference type="InterPro" id="IPR008266">
    <property type="entry name" value="Tyr_kinase_AS"/>
</dbReference>
<dbReference type="Gene3D" id="1.10.510.10">
    <property type="entry name" value="Transferase(Phosphotransferase) domain 1"/>
    <property type="match status" value="1"/>
</dbReference>
<keyword evidence="3" id="KW-0597">Phosphoprotein</keyword>
<evidence type="ECO:0000256" key="15">
    <source>
        <dbReference type="ARBA" id="ARBA00023180"/>
    </source>
</evidence>
<dbReference type="EC" id="2.7.10.1" evidence="2"/>
<dbReference type="InterPro" id="IPR011009">
    <property type="entry name" value="Kinase-like_dom_sf"/>
</dbReference>
<dbReference type="GO" id="GO:0043235">
    <property type="term" value="C:receptor complex"/>
    <property type="evidence" value="ECO:0007669"/>
    <property type="project" value="TreeGrafter"/>
</dbReference>
<feature type="compositionally biased region" description="Basic and acidic residues" evidence="23">
    <location>
        <begin position="979"/>
        <end position="988"/>
    </location>
</feature>
<dbReference type="SUPFAM" id="SSF56112">
    <property type="entry name" value="Protein kinase-like (PK-like)"/>
    <property type="match status" value="1"/>
</dbReference>
<feature type="transmembrane region" description="Helical" evidence="24">
    <location>
        <begin position="546"/>
        <end position="567"/>
    </location>
</feature>
<evidence type="ECO:0000256" key="3">
    <source>
        <dbReference type="ARBA" id="ARBA00022553"/>
    </source>
</evidence>
<dbReference type="PANTHER" id="PTHR24416:SF356">
    <property type="entry name" value="RECEPTOR-TYPE TYROSINE-PROTEIN KINASE FLT3"/>
    <property type="match status" value="1"/>
</dbReference>
<dbReference type="GO" id="GO:0030183">
    <property type="term" value="P:B cell differentiation"/>
    <property type="evidence" value="ECO:0007669"/>
    <property type="project" value="TreeGrafter"/>
</dbReference>
<dbReference type="InterPro" id="IPR000719">
    <property type="entry name" value="Prot_kinase_dom"/>
</dbReference>
<keyword evidence="4" id="KW-0808">Transferase</keyword>
<dbReference type="GO" id="GO:0004714">
    <property type="term" value="F:transmembrane receptor protein tyrosine kinase activity"/>
    <property type="evidence" value="ECO:0007669"/>
    <property type="project" value="UniProtKB-EC"/>
</dbReference>
<dbReference type="PANTHER" id="PTHR24416">
    <property type="entry name" value="TYROSINE-PROTEIN KINASE RECEPTOR"/>
    <property type="match status" value="1"/>
</dbReference>
<keyword evidence="13" id="KW-1015">Disulfide bond</keyword>
<evidence type="ECO:0000256" key="8">
    <source>
        <dbReference type="ARBA" id="ARBA00022777"/>
    </source>
</evidence>
<feature type="region of interest" description="Disordered" evidence="23">
    <location>
        <begin position="968"/>
        <end position="988"/>
    </location>
</feature>
<dbReference type="InterPro" id="IPR020635">
    <property type="entry name" value="Tyr_kinase_cat_dom"/>
</dbReference>
<evidence type="ECO:0000256" key="25">
    <source>
        <dbReference type="SAM" id="SignalP"/>
    </source>
</evidence>
<keyword evidence="20" id="KW-0460">Magnesium</keyword>
<feature type="binding site" evidence="19">
    <location>
        <begin position="621"/>
        <end position="628"/>
    </location>
    <ligand>
        <name>ATP</name>
        <dbReference type="ChEBI" id="CHEBI:30616"/>
    </ligand>
</feature>
<dbReference type="GO" id="GO:0005524">
    <property type="term" value="F:ATP binding"/>
    <property type="evidence" value="ECO:0007669"/>
    <property type="project" value="UniProtKB-UniRule"/>
</dbReference>
<dbReference type="Pfam" id="PF07714">
    <property type="entry name" value="PK_Tyr_Ser-Thr"/>
    <property type="match status" value="1"/>
</dbReference>
<evidence type="ECO:0000256" key="20">
    <source>
        <dbReference type="PIRSR" id="PIRSR000615-3"/>
    </source>
</evidence>
<dbReference type="PIRSF" id="PIRSF000615">
    <property type="entry name" value="TyrPK_CSF1-R"/>
    <property type="match status" value="1"/>
</dbReference>
<feature type="site" description="Important for interaction with phosphotyrosine-binding proteins" evidence="21">
    <location>
        <position position="959"/>
    </location>
</feature>
<keyword evidence="9 19" id="KW-0067">ATP-binding</keyword>
<protein>
    <recommendedName>
        <fullName evidence="2">receptor protein-tyrosine kinase</fullName>
        <ecNumber evidence="2">2.7.10.1</ecNumber>
    </recommendedName>
</protein>
<comment type="catalytic activity">
    <reaction evidence="17">
        <text>L-tyrosyl-[protein] + ATP = O-phospho-L-tyrosyl-[protein] + ADP + H(+)</text>
        <dbReference type="Rhea" id="RHEA:10596"/>
        <dbReference type="Rhea" id="RHEA-COMP:10136"/>
        <dbReference type="Rhea" id="RHEA-COMP:20101"/>
        <dbReference type="ChEBI" id="CHEBI:15378"/>
        <dbReference type="ChEBI" id="CHEBI:30616"/>
        <dbReference type="ChEBI" id="CHEBI:46858"/>
        <dbReference type="ChEBI" id="CHEBI:61978"/>
        <dbReference type="ChEBI" id="CHEBI:456216"/>
        <dbReference type="EC" id="2.7.10.1"/>
    </reaction>
</comment>
<dbReference type="InterPro" id="IPR001245">
    <property type="entry name" value="Ser-Thr/Tyr_kinase_cat_dom"/>
</dbReference>
<keyword evidence="11 24" id="KW-0472">Membrane</keyword>
<dbReference type="PROSITE" id="PS00240">
    <property type="entry name" value="RECEPTOR_TYR_KIN_III"/>
    <property type="match status" value="1"/>
</dbReference>
<dbReference type="GO" id="GO:0007169">
    <property type="term" value="P:cell surface receptor protein tyrosine kinase signaling pathway"/>
    <property type="evidence" value="ECO:0007669"/>
    <property type="project" value="InterPro"/>
</dbReference>
<feature type="chain" id="PRO_5001885805" description="receptor protein-tyrosine kinase" evidence="25">
    <location>
        <begin position="17"/>
        <end position="988"/>
    </location>
</feature>
<evidence type="ECO:0000256" key="1">
    <source>
        <dbReference type="ARBA" id="ARBA00004479"/>
    </source>
</evidence>
<dbReference type="GO" id="GO:0005886">
    <property type="term" value="C:plasma membrane"/>
    <property type="evidence" value="ECO:0007669"/>
    <property type="project" value="TreeGrafter"/>
</dbReference>
<evidence type="ECO:0000256" key="17">
    <source>
        <dbReference type="ARBA" id="ARBA00051243"/>
    </source>
</evidence>
<dbReference type="PROSITE" id="PS00107">
    <property type="entry name" value="PROTEIN_KINASE_ATP"/>
    <property type="match status" value="1"/>
</dbReference>
<feature type="binding site" evidence="19">
    <location>
        <begin position="696"/>
        <end position="702"/>
    </location>
    <ligand>
        <name>ATP</name>
        <dbReference type="ChEBI" id="CHEBI:30616"/>
    </ligand>
</feature>
<comment type="subcellular location">
    <subcellularLocation>
        <location evidence="1">Membrane</location>
        <topology evidence="1">Single-pass type I membrane protein</topology>
    </subcellularLocation>
</comment>
<dbReference type="Gene3D" id="2.60.40.10">
    <property type="entry name" value="Immunoglobulins"/>
    <property type="match status" value="3"/>
</dbReference>
<feature type="binding site" evidence="19 22">
    <location>
        <position position="648"/>
    </location>
    <ligand>
        <name>ATP</name>
        <dbReference type="ChEBI" id="CHEBI:30616"/>
    </ligand>
</feature>
<evidence type="ECO:0000256" key="9">
    <source>
        <dbReference type="ARBA" id="ARBA00022840"/>
    </source>
</evidence>
<keyword evidence="7 19" id="KW-0547">Nucleotide-binding</keyword>
<keyword evidence="12" id="KW-0829">Tyrosine-protein kinase</keyword>
<name>A0A093J0X2_DRYPU</name>
<dbReference type="EMBL" id="KL217006">
    <property type="protein sequence ID" value="KFV72649.1"/>
    <property type="molecule type" value="Genomic_DNA"/>
</dbReference>
<dbReference type="Proteomes" id="UP000053875">
    <property type="component" value="Unassembled WGS sequence"/>
</dbReference>
<dbReference type="GO" id="GO:0019221">
    <property type="term" value="P:cytokine-mediated signaling pathway"/>
    <property type="evidence" value="ECO:0007669"/>
    <property type="project" value="TreeGrafter"/>
</dbReference>
<evidence type="ECO:0000256" key="24">
    <source>
        <dbReference type="SAM" id="Phobius"/>
    </source>
</evidence>
<keyword evidence="6 25" id="KW-0732">Signal</keyword>
<evidence type="ECO:0000256" key="22">
    <source>
        <dbReference type="PROSITE-ProRule" id="PRU10141"/>
    </source>
</evidence>
<dbReference type="PROSITE" id="PS50011">
    <property type="entry name" value="PROTEIN_KINASE_DOM"/>
    <property type="match status" value="1"/>
</dbReference>
<evidence type="ECO:0000256" key="4">
    <source>
        <dbReference type="ARBA" id="ARBA00022679"/>
    </source>
</evidence>
<dbReference type="InterPro" id="IPR013783">
    <property type="entry name" value="Ig-like_fold"/>
</dbReference>
<dbReference type="STRING" id="118200.A0A093J0X2"/>
<dbReference type="SMART" id="SM00219">
    <property type="entry name" value="TyrKc"/>
    <property type="match status" value="1"/>
</dbReference>
<evidence type="ECO:0000256" key="7">
    <source>
        <dbReference type="ARBA" id="ARBA00022741"/>
    </source>
</evidence>
<evidence type="ECO:0000256" key="11">
    <source>
        <dbReference type="ARBA" id="ARBA00023136"/>
    </source>
</evidence>
<evidence type="ECO:0000313" key="28">
    <source>
        <dbReference type="Proteomes" id="UP000053875"/>
    </source>
</evidence>
<evidence type="ECO:0000313" key="27">
    <source>
        <dbReference type="EMBL" id="KFV72649.1"/>
    </source>
</evidence>
<dbReference type="GO" id="GO:0019838">
    <property type="term" value="F:growth factor binding"/>
    <property type="evidence" value="ECO:0007669"/>
    <property type="project" value="TreeGrafter"/>
</dbReference>
<evidence type="ECO:0000259" key="26">
    <source>
        <dbReference type="PROSITE" id="PS50011"/>
    </source>
</evidence>
<feature type="signal peptide" evidence="25">
    <location>
        <begin position="1"/>
        <end position="16"/>
    </location>
</feature>
<feature type="active site" description="Proton acceptor" evidence="18">
    <location>
        <position position="815"/>
    </location>
</feature>
<keyword evidence="15" id="KW-0325">Glycoprotein</keyword>
<evidence type="ECO:0000256" key="19">
    <source>
        <dbReference type="PIRSR" id="PIRSR000615-2"/>
    </source>
</evidence>
<feature type="binding site" evidence="20">
    <location>
        <position position="820"/>
    </location>
    <ligand>
        <name>Mg(2+)</name>
        <dbReference type="ChEBI" id="CHEBI:18420"/>
    </ligand>
</feature>
<evidence type="ECO:0000256" key="12">
    <source>
        <dbReference type="ARBA" id="ARBA00023137"/>
    </source>
</evidence>
<dbReference type="InterPro" id="IPR017441">
    <property type="entry name" value="Protein_kinase_ATP_BS"/>
</dbReference>
<feature type="binding site" evidence="20">
    <location>
        <position position="593"/>
    </location>
    <ligand>
        <name>Mg(2+)</name>
        <dbReference type="ChEBI" id="CHEBI:18420"/>
    </ligand>
</feature>
<sequence>FCFTVLVMTAVTFTSAVNQNTSEITCVFISQKDEANKHITICPLALQISNIFKDLGCHLNSQGTENIYEPIRNVEVNVFEDIELRVIMNISEIISCFWFFKESKACKPSLDSENRYVTSLAFSQIKETQAGKYTLSVISKTGNYTVVVTVLIRSKYISDEGLKEKPGKPYFRKREESDAIECMSESYPQPSVEWIFCKTPEKSCPDKMHEETGKTDGIEKSQHELFRAYLWCCAVNDLGRECTSLFTIDLNERQATPLPELLLKVGEPLLIRCRAVHHNYKFGIKLSFESKEVEQDHQFEGLDYQADHSAVRVRYAFASAAGRSDSGRYTCSSTAHPNQTVLVTVLEKGFINIMDSKEDFEIGEEEFCFEVNFTAYPAVRCLWLFAKKTFPCKQSHSVDGHSISSKFCNHQHQPGIYVFYAENDDMVVTKKFTLYVRRKPEVTMQLFFNQISCTADSYPASSWVWRNCPKLNSSNCTEEITEGIHNFVPERRSLGSWISNSTLDLQDTTTTFSVECCAKNSAGSACEKRFINLSVTGAVSSPPDNAAFYVTVGFLLLLIGVLFLFIFQKYKKQFRYESQLQMIQMVGPLDNDYIYIDFREFEYDLKWEFPRENLEFGRVLGSGAFGKVVNATAYGIRNEGDSVQVAVKMLKEKPDASEKDALMSELKMMTHIGSHDNIVNLLGACTVSGPIYLIFEYCCYGDLLNYLRSKREKFHWTLTDIFKQHNFSFYHNIHLDQNSREGEFEITQRSQNMNVTSEPNGIVLYCEEDTIEHASRQLDEEKDFNVLTFEDLLFFSYQVAKGMEFLESKSCIHRDLAARNILVTHGKVVKICDFGLARDVVNDSNYIVRGNARLPVKWMAPESLFERTYTMKSDVWSYGILLWEIFSLGVNPYPGIQVDTNFYKLIQSGFKMDPPYYATKEVYCVMQSCWALDSRKRPSFSWLVSSLARQLDEAEAAIYQNIKENTSMHSSSIKTKPRVSRDEDSLLT</sequence>
<dbReference type="FunFam" id="3.30.200.20:FF:000366">
    <property type="entry name" value="receptor-type tyrosine-protein kinase FLT3"/>
    <property type="match status" value="1"/>
</dbReference>
<keyword evidence="14 27" id="KW-0675">Receptor</keyword>
<feature type="binding site" evidence="19">
    <location>
        <position position="819"/>
    </location>
    <ligand>
        <name>ATP</name>
        <dbReference type="ChEBI" id="CHEBI:30616"/>
    </ligand>
</feature>
<accession>A0A093J0X2</accession>
<reference evidence="27 28" key="1">
    <citation type="submission" date="2014-04" db="EMBL/GenBank/DDBJ databases">
        <title>Genome evolution of avian class.</title>
        <authorList>
            <person name="Zhang G."/>
            <person name="Li C."/>
        </authorList>
    </citation>
    <scope>NUCLEOTIDE SEQUENCE [LARGE SCALE GENOMIC DNA]</scope>
    <source>
        <strain evidence="27">BGI_N307</strain>
    </source>
</reference>
<dbReference type="Gene3D" id="3.30.200.20">
    <property type="entry name" value="Phosphorylase Kinase, domain 1"/>
    <property type="match status" value="1"/>
</dbReference>